<keyword evidence="2" id="KW-1133">Transmembrane helix</keyword>
<evidence type="ECO:0000256" key="2">
    <source>
        <dbReference type="SAM" id="Phobius"/>
    </source>
</evidence>
<gene>
    <name evidence="3" type="ORF">GCM10023353_11650</name>
</gene>
<evidence type="ECO:0000313" key="3">
    <source>
        <dbReference type="EMBL" id="GAA4809374.1"/>
    </source>
</evidence>
<accession>A0ABP9CFI8</accession>
<feature type="transmembrane region" description="Helical" evidence="2">
    <location>
        <begin position="54"/>
        <end position="75"/>
    </location>
</feature>
<sequence>MDTAQDSHDEVDAQTGRVLPRRIPGAPVPQACRFGVEPVTGWDRWSELSRLHKAALIGVSVLGCLLVAAALVGSWGW</sequence>
<protein>
    <submittedName>
        <fullName evidence="3">Uncharacterized protein</fullName>
    </submittedName>
</protein>
<name>A0ABP9CFI8_9ACTN</name>
<comment type="caution">
    <text evidence="3">The sequence shown here is derived from an EMBL/GenBank/DDBJ whole genome shotgun (WGS) entry which is preliminary data.</text>
</comment>
<feature type="region of interest" description="Disordered" evidence="1">
    <location>
        <begin position="1"/>
        <end position="24"/>
    </location>
</feature>
<keyword evidence="2" id="KW-0472">Membrane</keyword>
<dbReference type="EMBL" id="BAABKQ010000001">
    <property type="protein sequence ID" value="GAA4809374.1"/>
    <property type="molecule type" value="Genomic_DNA"/>
</dbReference>
<proteinExistence type="predicted"/>
<dbReference type="Proteomes" id="UP001500839">
    <property type="component" value="Unassembled WGS sequence"/>
</dbReference>
<evidence type="ECO:0000256" key="1">
    <source>
        <dbReference type="SAM" id="MobiDB-lite"/>
    </source>
</evidence>
<keyword evidence="2" id="KW-0812">Transmembrane</keyword>
<reference evidence="4" key="1">
    <citation type="journal article" date="2019" name="Int. J. Syst. Evol. Microbiol.">
        <title>The Global Catalogue of Microorganisms (GCM) 10K type strain sequencing project: providing services to taxonomists for standard genome sequencing and annotation.</title>
        <authorList>
            <consortium name="The Broad Institute Genomics Platform"/>
            <consortium name="The Broad Institute Genome Sequencing Center for Infectious Disease"/>
            <person name="Wu L."/>
            <person name="Ma J."/>
        </authorList>
    </citation>
    <scope>NUCLEOTIDE SEQUENCE [LARGE SCALE GENOMIC DNA]</scope>
    <source>
        <strain evidence="4">JCM 18542</strain>
    </source>
</reference>
<keyword evidence="4" id="KW-1185">Reference proteome</keyword>
<dbReference type="RefSeq" id="WP_345602171.1">
    <property type="nucleotide sequence ID" value="NZ_BAABKQ010000001.1"/>
</dbReference>
<organism evidence="3 4">
    <name type="scientific">Tomitella cavernea</name>
    <dbReference type="NCBI Taxonomy" id="1387982"/>
    <lineage>
        <taxon>Bacteria</taxon>
        <taxon>Bacillati</taxon>
        <taxon>Actinomycetota</taxon>
        <taxon>Actinomycetes</taxon>
        <taxon>Mycobacteriales</taxon>
        <taxon>Tomitella</taxon>
    </lineage>
</organism>
<feature type="compositionally biased region" description="Basic and acidic residues" evidence="1">
    <location>
        <begin position="1"/>
        <end position="11"/>
    </location>
</feature>
<evidence type="ECO:0000313" key="4">
    <source>
        <dbReference type="Proteomes" id="UP001500839"/>
    </source>
</evidence>